<gene>
    <name evidence="2" type="ORF">RF11_15122</name>
</gene>
<organism evidence="2 3">
    <name type="scientific">Thelohanellus kitauei</name>
    <name type="common">Myxosporean</name>
    <dbReference type="NCBI Taxonomy" id="669202"/>
    <lineage>
        <taxon>Eukaryota</taxon>
        <taxon>Metazoa</taxon>
        <taxon>Cnidaria</taxon>
        <taxon>Myxozoa</taxon>
        <taxon>Myxosporea</taxon>
        <taxon>Bivalvulida</taxon>
        <taxon>Platysporina</taxon>
        <taxon>Myxobolidae</taxon>
        <taxon>Thelohanellus</taxon>
    </lineage>
</organism>
<evidence type="ECO:0000313" key="2">
    <source>
        <dbReference type="EMBL" id="KII73533.1"/>
    </source>
</evidence>
<dbReference type="EMBL" id="JWZT01000792">
    <property type="protein sequence ID" value="KII73533.1"/>
    <property type="molecule type" value="Genomic_DNA"/>
</dbReference>
<dbReference type="AlphaFoldDB" id="A0A0C2JVS7"/>
<dbReference type="Proteomes" id="UP000031668">
    <property type="component" value="Unassembled WGS sequence"/>
</dbReference>
<reference evidence="2 3" key="1">
    <citation type="journal article" date="2014" name="Genome Biol. Evol.">
        <title>The genome of the myxosporean Thelohanellus kitauei shows adaptations to nutrient acquisition within its fish host.</title>
        <authorList>
            <person name="Yang Y."/>
            <person name="Xiong J."/>
            <person name="Zhou Z."/>
            <person name="Huo F."/>
            <person name="Miao W."/>
            <person name="Ran C."/>
            <person name="Liu Y."/>
            <person name="Zhang J."/>
            <person name="Feng J."/>
            <person name="Wang M."/>
            <person name="Wang M."/>
            <person name="Wang L."/>
            <person name="Yao B."/>
        </authorList>
    </citation>
    <scope>NUCLEOTIDE SEQUENCE [LARGE SCALE GENOMIC DNA]</scope>
    <source>
        <strain evidence="2">Wuqing</strain>
    </source>
</reference>
<keyword evidence="1" id="KW-0732">Signal</keyword>
<evidence type="ECO:0000313" key="3">
    <source>
        <dbReference type="Proteomes" id="UP000031668"/>
    </source>
</evidence>
<protein>
    <submittedName>
        <fullName evidence="2">Uncharacterized protein</fullName>
    </submittedName>
</protein>
<name>A0A0C2JVS7_THEKT</name>
<evidence type="ECO:0000256" key="1">
    <source>
        <dbReference type="SAM" id="SignalP"/>
    </source>
</evidence>
<accession>A0A0C2JVS7</accession>
<feature type="chain" id="PRO_5002151224" evidence="1">
    <location>
        <begin position="17"/>
        <end position="260"/>
    </location>
</feature>
<keyword evidence="3" id="KW-1185">Reference proteome</keyword>
<proteinExistence type="predicted"/>
<comment type="caution">
    <text evidence="2">The sequence shown here is derived from an EMBL/GenBank/DDBJ whole genome shotgun (WGS) entry which is preliminary data.</text>
</comment>
<sequence length="260" mass="29430">MFLFVFLLKVIERSLEEPELAVAATEGFTSDVAMKIIKCFVGNGIRICQSKPQSVDIEACTKSNVVTINEISNVDLNQIFDKLFENRNTPRSFQKGLLQEMASRIGHGGDFQEKIVSKMEEIVKKIITDNKLAANDSIDVYCHFTNAVFIAKNVLEVARMSSNQLTLLIATFPKSDLEIEMAKMKAIEIKIKFFETIVKSIDSEKILIKPVLRDLINNVIKYEIDYVNNAKEMVLFEILKLLDAIEAGYYQPSLRESGSF</sequence>
<feature type="signal peptide" evidence="1">
    <location>
        <begin position="1"/>
        <end position="16"/>
    </location>
</feature>